<protein>
    <submittedName>
        <fullName evidence="1">DUF402 domain-containing protein</fullName>
    </submittedName>
</protein>
<reference evidence="1" key="1">
    <citation type="submission" date="2024-07" db="EMBL/GenBank/DDBJ databases">
        <title>Metagenome and Metagenome-Assembled Genomes of Archaea from a hot spring from the geothermal field of Los Azufres, Mexico.</title>
        <authorList>
            <person name="Marin-Paredes R."/>
            <person name="Martinez-Romero E."/>
            <person name="Servin-Garciduenas L.E."/>
        </authorList>
    </citation>
    <scope>NUCLEOTIDE SEQUENCE</scope>
</reference>
<dbReference type="EMBL" id="JZWT02000010">
    <property type="protein sequence ID" value="MFB6490546.1"/>
    <property type="molecule type" value="Genomic_DNA"/>
</dbReference>
<evidence type="ECO:0000313" key="1">
    <source>
        <dbReference type="EMBL" id="MFB6490546.1"/>
    </source>
</evidence>
<name>A0ACC6V1B0_9CREN</name>
<sequence>MFKVRIRGIYSTALARLAIDKGYKIVQPTPAIVERLGLEVDNGPPDITVKDHESKAGVIVLGKCDATSAFLSTLRETLDPFIAEADMGVHEIFAGRVEEGGLVRTPKGALAEVPRRYVVYPGVRLFTVVKPPVGPNRAVAVPELILDGDFVELTTEGGIKFSEHIGEEDRLRLRILAEKLSSSMPGLGIRFKSSAKFAEEEAIAEEVKRLYNEVLEISSRAWAEGEVARRGSCFAVVLFDKWGRERLDEIRASAAPTARAHHALRMQGLGKCVDLLDAINADGDKALAHLARGRVRILHIKPWGDTISMEGEVTAVKGDVWVIKRRLRPGGILDGIGVRIERGFYALTCVKPGAALVVHSYYDAGGNHIGDYININTPVELGRRIYYIDLLVDKAVGVSGEAKTLDLDELEKYRRYFPDRYKSAEALLPQGALRCTPDGLIEAGPH</sequence>
<dbReference type="Proteomes" id="UP000033636">
    <property type="component" value="Unassembled WGS sequence"/>
</dbReference>
<gene>
    <name evidence="1" type="ORF">TU35_004750</name>
</gene>
<accession>A0ACC6V1B0</accession>
<comment type="caution">
    <text evidence="1">The sequence shown here is derived from an EMBL/GenBank/DDBJ whole genome shotgun (WGS) entry which is preliminary data.</text>
</comment>
<evidence type="ECO:0000313" key="2">
    <source>
        <dbReference type="Proteomes" id="UP000033636"/>
    </source>
</evidence>
<proteinExistence type="predicted"/>
<organism evidence="1 2">
    <name type="scientific">Thermoproteus sp. AZ2</name>
    <dbReference type="NCBI Taxonomy" id="1609232"/>
    <lineage>
        <taxon>Archaea</taxon>
        <taxon>Thermoproteota</taxon>
        <taxon>Thermoprotei</taxon>
        <taxon>Thermoproteales</taxon>
        <taxon>Thermoproteaceae</taxon>
        <taxon>Thermoproteus</taxon>
    </lineage>
</organism>